<evidence type="ECO:0000256" key="5">
    <source>
        <dbReference type="ARBA" id="ARBA00023012"/>
    </source>
</evidence>
<keyword evidence="8" id="KW-1185">Reference proteome</keyword>
<organism evidence="7 8">
    <name type="scientific">Neobacillus rhizosphaerae</name>
    <dbReference type="NCBI Taxonomy" id="2880965"/>
    <lineage>
        <taxon>Bacteria</taxon>
        <taxon>Bacillati</taxon>
        <taxon>Bacillota</taxon>
        <taxon>Bacilli</taxon>
        <taxon>Bacillales</taxon>
        <taxon>Bacillaceae</taxon>
        <taxon>Neobacillus</taxon>
    </lineage>
</organism>
<dbReference type="Pfam" id="PF07730">
    <property type="entry name" value="HisKA_3"/>
    <property type="match status" value="1"/>
</dbReference>
<evidence type="ECO:0000256" key="3">
    <source>
        <dbReference type="ARBA" id="ARBA00022679"/>
    </source>
</evidence>
<dbReference type="Gene3D" id="1.20.5.1930">
    <property type="match status" value="1"/>
</dbReference>
<accession>A0ABM9ERW0</accession>
<dbReference type="SMART" id="SM00387">
    <property type="entry name" value="HATPase_c"/>
    <property type="match status" value="1"/>
</dbReference>
<evidence type="ECO:0000259" key="6">
    <source>
        <dbReference type="SMART" id="SM00387"/>
    </source>
</evidence>
<protein>
    <recommendedName>
        <fullName evidence="2">histidine kinase</fullName>
        <ecNumber evidence="2">2.7.13.3</ecNumber>
    </recommendedName>
</protein>
<dbReference type="InterPro" id="IPR003594">
    <property type="entry name" value="HATPase_dom"/>
</dbReference>
<dbReference type="Proteomes" id="UP000838308">
    <property type="component" value="Unassembled WGS sequence"/>
</dbReference>
<dbReference type="Gene3D" id="3.30.565.10">
    <property type="entry name" value="Histidine kinase-like ATPase, C-terminal domain"/>
    <property type="match status" value="1"/>
</dbReference>
<dbReference type="InterPro" id="IPR036890">
    <property type="entry name" value="HATPase_C_sf"/>
</dbReference>
<dbReference type="EC" id="2.7.13.3" evidence="2"/>
<dbReference type="PANTHER" id="PTHR24421">
    <property type="entry name" value="NITRATE/NITRITE SENSOR PROTEIN NARX-RELATED"/>
    <property type="match status" value="1"/>
</dbReference>
<name>A0ABM9ERW0_9BACI</name>
<sequence length="347" mass="40182">MKFPEHFFEEIINYAPNGIIIMDKDRTIYYMNESAKLICGWKIGDSVPYCSYCQQREIEEGENRCILAVEDPVPFFHSHMAVYSGIEEEFEMSLKKMNSNNEDYYILVLRSPVENEISKKAKFNELLVQETMLAQEAERRKIARELHDHIGQSVYSIFLGLEGIKPYVNNKTYESHLSKMITGMEKTLNDIKCLSKILRSETVDHLGLKDALYEAVQDWEELYKIDIQFIMDTKINDCFEREKELHFFRIIQEGVNNAVRHGKATSISIHIKSSNQYIYFHIHDNGVGFDVKTKKSNGLGLKHMYERSKMLGGAIKWISKKGGPTKVEGFVSIYKNEGDSEYESADC</sequence>
<dbReference type="CDD" id="cd16917">
    <property type="entry name" value="HATPase_UhpB-NarQ-NarX-like"/>
    <property type="match status" value="1"/>
</dbReference>
<dbReference type="Pfam" id="PF02518">
    <property type="entry name" value="HATPase_c"/>
    <property type="match status" value="1"/>
</dbReference>
<dbReference type="SUPFAM" id="SSF55785">
    <property type="entry name" value="PYP-like sensor domain (PAS domain)"/>
    <property type="match status" value="1"/>
</dbReference>
<evidence type="ECO:0000256" key="1">
    <source>
        <dbReference type="ARBA" id="ARBA00000085"/>
    </source>
</evidence>
<comment type="caution">
    <text evidence="7">The sequence shown here is derived from an EMBL/GenBank/DDBJ whole genome shotgun (WGS) entry which is preliminary data.</text>
</comment>
<dbReference type="EMBL" id="CALBWS010000015">
    <property type="protein sequence ID" value="CAH2715372.1"/>
    <property type="molecule type" value="Genomic_DNA"/>
</dbReference>
<gene>
    <name evidence="7" type="ORF">BACCIP111895_02556</name>
</gene>
<keyword evidence="3" id="KW-0808">Transferase</keyword>
<reference evidence="7" key="1">
    <citation type="submission" date="2022-04" db="EMBL/GenBank/DDBJ databases">
        <authorList>
            <person name="Criscuolo A."/>
        </authorList>
    </citation>
    <scope>NUCLEOTIDE SEQUENCE</scope>
    <source>
        <strain evidence="7">CIP111895</strain>
    </source>
</reference>
<evidence type="ECO:0000313" key="8">
    <source>
        <dbReference type="Proteomes" id="UP000838308"/>
    </source>
</evidence>
<dbReference type="InterPro" id="IPR035965">
    <property type="entry name" value="PAS-like_dom_sf"/>
</dbReference>
<dbReference type="InterPro" id="IPR011712">
    <property type="entry name" value="Sig_transdc_His_kin_sub3_dim/P"/>
</dbReference>
<proteinExistence type="predicted"/>
<dbReference type="SUPFAM" id="SSF55874">
    <property type="entry name" value="ATPase domain of HSP90 chaperone/DNA topoisomerase II/histidine kinase"/>
    <property type="match status" value="1"/>
</dbReference>
<feature type="domain" description="Histidine kinase/HSP90-like ATPase" evidence="6">
    <location>
        <begin position="242"/>
        <end position="339"/>
    </location>
</feature>
<keyword evidence="4" id="KW-0418">Kinase</keyword>
<keyword evidence="5" id="KW-0902">Two-component regulatory system</keyword>
<evidence type="ECO:0000256" key="2">
    <source>
        <dbReference type="ARBA" id="ARBA00012438"/>
    </source>
</evidence>
<comment type="catalytic activity">
    <reaction evidence="1">
        <text>ATP + protein L-histidine = ADP + protein N-phospho-L-histidine.</text>
        <dbReference type="EC" id="2.7.13.3"/>
    </reaction>
</comment>
<dbReference type="InterPro" id="IPR050482">
    <property type="entry name" value="Sensor_HK_TwoCompSys"/>
</dbReference>
<evidence type="ECO:0000256" key="4">
    <source>
        <dbReference type="ARBA" id="ARBA00022777"/>
    </source>
</evidence>
<evidence type="ECO:0000313" key="7">
    <source>
        <dbReference type="EMBL" id="CAH2715372.1"/>
    </source>
</evidence>
<dbReference type="RefSeq" id="WP_248735645.1">
    <property type="nucleotide sequence ID" value="NZ_CALBWS010000015.1"/>
</dbReference>